<name>A0ABT0AGQ7_9SPHN</name>
<proteinExistence type="inferred from homology"/>
<dbReference type="InterPro" id="IPR012675">
    <property type="entry name" value="Beta-grasp_dom_sf"/>
</dbReference>
<evidence type="ECO:0000256" key="4">
    <source>
        <dbReference type="ARBA" id="ARBA00023004"/>
    </source>
</evidence>
<keyword evidence="2" id="KW-0001">2Fe-2S</keyword>
<dbReference type="EMBL" id="JALHAT010000039">
    <property type="protein sequence ID" value="MCJ1962370.1"/>
    <property type="molecule type" value="Genomic_DNA"/>
</dbReference>
<comment type="caution">
    <text evidence="8">The sequence shown here is derived from an EMBL/GenBank/DDBJ whole genome shotgun (WGS) entry which is preliminary data.</text>
</comment>
<evidence type="ECO:0000256" key="6">
    <source>
        <dbReference type="ARBA" id="ARBA00034078"/>
    </source>
</evidence>
<evidence type="ECO:0000256" key="5">
    <source>
        <dbReference type="ARBA" id="ARBA00023014"/>
    </source>
</evidence>
<dbReference type="PROSITE" id="PS51085">
    <property type="entry name" value="2FE2S_FER_2"/>
    <property type="match status" value="1"/>
</dbReference>
<dbReference type="InterPro" id="IPR018298">
    <property type="entry name" value="Adrenodoxin_Fe-S_BS"/>
</dbReference>
<reference evidence="8" key="1">
    <citation type="submission" date="2022-03" db="EMBL/GenBank/DDBJ databases">
        <title>Identification of a novel bacterium isolated from mangrove sediments.</title>
        <authorList>
            <person name="Pan X."/>
        </authorList>
    </citation>
    <scope>NUCLEOTIDE SEQUENCE</scope>
    <source>
        <strain evidence="8">B2637</strain>
    </source>
</reference>
<dbReference type="CDD" id="cd00207">
    <property type="entry name" value="fer2"/>
    <property type="match status" value="1"/>
</dbReference>
<dbReference type="PANTHER" id="PTHR23426:SF65">
    <property type="entry name" value="FERREDOXIN-2, MITOCHONDRIAL"/>
    <property type="match status" value="1"/>
</dbReference>
<gene>
    <name evidence="8" type="ORF">MTR65_16880</name>
</gene>
<evidence type="ECO:0000313" key="9">
    <source>
        <dbReference type="Proteomes" id="UP001162802"/>
    </source>
</evidence>
<keyword evidence="4" id="KW-0408">Iron</keyword>
<dbReference type="Gene3D" id="3.10.20.30">
    <property type="match status" value="1"/>
</dbReference>
<protein>
    <submittedName>
        <fullName evidence="8">2Fe-2S iron-sulfur cluster-binding protein</fullName>
    </submittedName>
</protein>
<dbReference type="PRINTS" id="PR00355">
    <property type="entry name" value="ADRENODOXIN"/>
</dbReference>
<evidence type="ECO:0000256" key="3">
    <source>
        <dbReference type="ARBA" id="ARBA00022723"/>
    </source>
</evidence>
<dbReference type="InterPro" id="IPR036010">
    <property type="entry name" value="2Fe-2S_ferredoxin-like_sf"/>
</dbReference>
<dbReference type="InterPro" id="IPR001055">
    <property type="entry name" value="Adrenodoxin-like"/>
</dbReference>
<dbReference type="Proteomes" id="UP001162802">
    <property type="component" value="Unassembled WGS sequence"/>
</dbReference>
<evidence type="ECO:0000259" key="7">
    <source>
        <dbReference type="PROSITE" id="PS51085"/>
    </source>
</evidence>
<keyword evidence="3" id="KW-0479">Metal-binding</keyword>
<keyword evidence="5" id="KW-0411">Iron-sulfur</keyword>
<evidence type="ECO:0000313" key="8">
    <source>
        <dbReference type="EMBL" id="MCJ1962370.1"/>
    </source>
</evidence>
<dbReference type="RefSeq" id="WP_243802269.1">
    <property type="nucleotide sequence ID" value="NZ_JALHAT010000039.1"/>
</dbReference>
<comment type="cofactor">
    <cofactor evidence="6">
        <name>[2Fe-2S] cluster</name>
        <dbReference type="ChEBI" id="CHEBI:190135"/>
    </cofactor>
</comment>
<evidence type="ECO:0000256" key="1">
    <source>
        <dbReference type="ARBA" id="ARBA00010914"/>
    </source>
</evidence>
<organism evidence="8 9">
    <name type="scientific">Novosphingobium mangrovi</name>
    <name type="common">ex Hu et al. 2023</name>
    <dbReference type="NCBI Taxonomy" id="2930094"/>
    <lineage>
        <taxon>Bacteria</taxon>
        <taxon>Pseudomonadati</taxon>
        <taxon>Pseudomonadota</taxon>
        <taxon>Alphaproteobacteria</taxon>
        <taxon>Sphingomonadales</taxon>
        <taxon>Sphingomonadaceae</taxon>
        <taxon>Novosphingobium</taxon>
    </lineage>
</organism>
<keyword evidence="9" id="KW-1185">Reference proteome</keyword>
<dbReference type="SUPFAM" id="SSF54292">
    <property type="entry name" value="2Fe-2S ferredoxin-like"/>
    <property type="match status" value="1"/>
</dbReference>
<accession>A0ABT0AGQ7</accession>
<sequence length="109" mass="11584">MGEICVTLTDIEGSVVEIEDGAEGETLMELARRHDVKGIIAECGGACSCATCHVYIDAAWTAAVGTPDPVEEDMLDMVEDIRRPTSRLSCQITLHPGLDGLAVEVAPEL</sequence>
<evidence type="ECO:0000256" key="2">
    <source>
        <dbReference type="ARBA" id="ARBA00022714"/>
    </source>
</evidence>
<dbReference type="InterPro" id="IPR001041">
    <property type="entry name" value="2Fe-2S_ferredoxin-type"/>
</dbReference>
<dbReference type="PROSITE" id="PS00814">
    <property type="entry name" value="ADX"/>
    <property type="match status" value="1"/>
</dbReference>
<comment type="similarity">
    <text evidence="1">Belongs to the adrenodoxin/putidaredoxin family.</text>
</comment>
<feature type="domain" description="2Fe-2S ferredoxin-type" evidence="7">
    <location>
        <begin position="2"/>
        <end position="109"/>
    </location>
</feature>
<dbReference type="Pfam" id="PF00111">
    <property type="entry name" value="Fer2"/>
    <property type="match status" value="1"/>
</dbReference>
<dbReference type="PANTHER" id="PTHR23426">
    <property type="entry name" value="FERREDOXIN/ADRENODOXIN"/>
    <property type="match status" value="1"/>
</dbReference>